<organism evidence="2 3">
    <name type="scientific">Clydaea vesicula</name>
    <dbReference type="NCBI Taxonomy" id="447962"/>
    <lineage>
        <taxon>Eukaryota</taxon>
        <taxon>Fungi</taxon>
        <taxon>Fungi incertae sedis</taxon>
        <taxon>Chytridiomycota</taxon>
        <taxon>Chytridiomycota incertae sedis</taxon>
        <taxon>Chytridiomycetes</taxon>
        <taxon>Lobulomycetales</taxon>
        <taxon>Lobulomycetaceae</taxon>
        <taxon>Clydaea</taxon>
    </lineage>
</organism>
<evidence type="ECO:0008006" key="4">
    <source>
        <dbReference type="Google" id="ProtNLM"/>
    </source>
</evidence>
<feature type="signal peptide" evidence="1">
    <location>
        <begin position="1"/>
        <end position="19"/>
    </location>
</feature>
<keyword evidence="1" id="KW-0732">Signal</keyword>
<keyword evidence="3" id="KW-1185">Reference proteome</keyword>
<evidence type="ECO:0000313" key="3">
    <source>
        <dbReference type="Proteomes" id="UP001211065"/>
    </source>
</evidence>
<reference evidence="2" key="1">
    <citation type="submission" date="2020-05" db="EMBL/GenBank/DDBJ databases">
        <title>Phylogenomic resolution of chytrid fungi.</title>
        <authorList>
            <person name="Stajich J.E."/>
            <person name="Amses K."/>
            <person name="Simmons R."/>
            <person name="Seto K."/>
            <person name="Myers J."/>
            <person name="Bonds A."/>
            <person name="Quandt C.A."/>
            <person name="Barry K."/>
            <person name="Liu P."/>
            <person name="Grigoriev I."/>
            <person name="Longcore J.E."/>
            <person name="James T.Y."/>
        </authorList>
    </citation>
    <scope>NUCLEOTIDE SEQUENCE</scope>
    <source>
        <strain evidence="2">JEL0476</strain>
    </source>
</reference>
<dbReference type="EMBL" id="JADGJW010000550">
    <property type="protein sequence ID" value="KAJ3215354.1"/>
    <property type="molecule type" value="Genomic_DNA"/>
</dbReference>
<comment type="caution">
    <text evidence="2">The sequence shown here is derived from an EMBL/GenBank/DDBJ whole genome shotgun (WGS) entry which is preliminary data.</text>
</comment>
<proteinExistence type="predicted"/>
<sequence length="159" mass="16970">MKFTSVVLLLSTLISYLLAADGVCQPTGCHGVYTDCRKVARLRGNDCNSTSNDHPYYPCYAALGPSMCQMQADGECAWTVNSTFADCLAKFKASKKINSSDVHFINTTEETSSSVAPIATETSPPVSEGTTASQISSAFMQKSTGFLMIGVLSIILMSL</sequence>
<evidence type="ECO:0000313" key="2">
    <source>
        <dbReference type="EMBL" id="KAJ3215354.1"/>
    </source>
</evidence>
<dbReference type="Proteomes" id="UP001211065">
    <property type="component" value="Unassembled WGS sequence"/>
</dbReference>
<name>A0AAD5XUA6_9FUNG</name>
<gene>
    <name evidence="2" type="ORF">HK099_006414</name>
</gene>
<evidence type="ECO:0000256" key="1">
    <source>
        <dbReference type="SAM" id="SignalP"/>
    </source>
</evidence>
<feature type="chain" id="PRO_5042154092" description="Secreted protein" evidence="1">
    <location>
        <begin position="20"/>
        <end position="159"/>
    </location>
</feature>
<protein>
    <recommendedName>
        <fullName evidence="4">Secreted protein</fullName>
    </recommendedName>
</protein>
<accession>A0AAD5XUA6</accession>
<dbReference type="AlphaFoldDB" id="A0AAD5XUA6"/>